<reference evidence="2" key="1">
    <citation type="submission" date="2016-09" db="EMBL/GenBank/DDBJ databases">
        <authorList>
            <person name="Gulvik C.A."/>
        </authorList>
    </citation>
    <scope>NUCLEOTIDE SEQUENCE [LARGE SCALE GENOMIC DNA]</scope>
    <source>
        <strain evidence="2">LMG 8895</strain>
    </source>
</reference>
<proteinExistence type="predicted"/>
<dbReference type="RefSeq" id="WP_069662356.1">
    <property type="nucleotide sequence ID" value="NZ_JBHUJJ010000001.1"/>
</dbReference>
<dbReference type="Proteomes" id="UP000095094">
    <property type="component" value="Unassembled WGS sequence"/>
</dbReference>
<protein>
    <submittedName>
        <fullName evidence="1">Uncharacterized protein</fullName>
    </submittedName>
</protein>
<organism evidence="1 2">
    <name type="scientific">Enterococcus termitis</name>
    <dbReference type="NCBI Taxonomy" id="332950"/>
    <lineage>
        <taxon>Bacteria</taxon>
        <taxon>Bacillati</taxon>
        <taxon>Bacillota</taxon>
        <taxon>Bacilli</taxon>
        <taxon>Lactobacillales</taxon>
        <taxon>Enterococcaceae</taxon>
        <taxon>Enterococcus</taxon>
    </lineage>
</organism>
<dbReference type="PATRIC" id="fig|332950.4.peg.1965"/>
<dbReference type="EMBL" id="MIJY01000003">
    <property type="protein sequence ID" value="OEG19742.1"/>
    <property type="molecule type" value="Genomic_DNA"/>
</dbReference>
<comment type="caution">
    <text evidence="1">The sequence shown here is derived from an EMBL/GenBank/DDBJ whole genome shotgun (WGS) entry which is preliminary data.</text>
</comment>
<dbReference type="AlphaFoldDB" id="A0A1E5H4D5"/>
<name>A0A1E5H4D5_9ENTE</name>
<evidence type="ECO:0000313" key="2">
    <source>
        <dbReference type="Proteomes" id="UP000095094"/>
    </source>
</evidence>
<keyword evidence="2" id="KW-1185">Reference proteome</keyword>
<evidence type="ECO:0000313" key="1">
    <source>
        <dbReference type="EMBL" id="OEG19742.1"/>
    </source>
</evidence>
<gene>
    <name evidence="1" type="ORF">BCR25_14945</name>
</gene>
<sequence length="480" mass="56696">MNDYFDVFFHQQAIPFTTGTVLYQKDSTDEIVDACETFYEERTGELFTFRENSEISRKVLSLPLKKHVEIQFFQAELNWDVLLEELEELFPQFIWTKIVEEVDGSFSTYYCEFISVSLETHEEDPVAFSVSASLEQMDYTKQQSVSSILEAKFLSIFQEEGEETYKEPLTFPVAVTVEEPQEEEVFSFKEEEVSDESEGNENFFSSLVDELEEEETFSDILLDEFEENEPYTDTSIDEFEDYETLSSTSADEPEEVEAFSSASVAKPKENKLLDRSRIEQFEDLAPVRSDENEVLYLKESLKREKASKERVRVAKEKLEYELLAIENSLLVSGLKRFKKHQKTTIDEEDWYKPVRIDLIQYDDLYKKAKFIEQSWRLNRQLVTITEKMTVTKDQWIYERARIEKIKNSVSEMDLQSMMEQCHLINERVKVRPGFLFFKPRVKLYQIDYEQLEKISAFFDIIQTENRLLESVIEQKEQAIQ</sequence>
<accession>A0A1E5H4D5</accession>